<evidence type="ECO:0000313" key="2">
    <source>
        <dbReference type="Proteomes" id="UP000266673"/>
    </source>
</evidence>
<reference evidence="1 2" key="1">
    <citation type="submission" date="2018-06" db="EMBL/GenBank/DDBJ databases">
        <title>Comparative genomics reveals the genomic features of Rhizophagus irregularis, R. cerebriforme, R. diaphanum and Gigaspora rosea, and their symbiotic lifestyle signature.</title>
        <authorList>
            <person name="Morin E."/>
            <person name="San Clemente H."/>
            <person name="Chen E.C.H."/>
            <person name="De La Providencia I."/>
            <person name="Hainaut M."/>
            <person name="Kuo A."/>
            <person name="Kohler A."/>
            <person name="Murat C."/>
            <person name="Tang N."/>
            <person name="Roy S."/>
            <person name="Loubradou J."/>
            <person name="Henrissat B."/>
            <person name="Grigoriev I.V."/>
            <person name="Corradi N."/>
            <person name="Roux C."/>
            <person name="Martin F.M."/>
        </authorList>
    </citation>
    <scope>NUCLEOTIDE SEQUENCE [LARGE SCALE GENOMIC DNA]</scope>
    <source>
        <strain evidence="1 2">DAOM 194757</strain>
    </source>
</reference>
<proteinExistence type="predicted"/>
<dbReference type="Proteomes" id="UP000266673">
    <property type="component" value="Unassembled WGS sequence"/>
</dbReference>
<keyword evidence="2" id="KW-1185">Reference proteome</keyword>
<sequence>MVENISESLCTTDPMNISPALFKSEEVNFKGRFSYVTKTNQRIDKDSVNFREKICSEDVSNARVNDRIRDQIFVQDKLTKTNLRKRKERSKKVFRLFSNIGGIEAIEAIEQIKSFNTTTILNLSTDDVDFVIVRLNE</sequence>
<protein>
    <submittedName>
        <fullName evidence="1">Uncharacterized protein</fullName>
    </submittedName>
</protein>
<accession>A0A397W1B8</accession>
<gene>
    <name evidence="1" type="ORF">C2G38_2161487</name>
</gene>
<dbReference type="OrthoDB" id="2409674at2759"/>
<dbReference type="EMBL" id="QKWP01000111">
    <property type="protein sequence ID" value="RIB27069.1"/>
    <property type="molecule type" value="Genomic_DNA"/>
</dbReference>
<organism evidence="1 2">
    <name type="scientific">Gigaspora rosea</name>
    <dbReference type="NCBI Taxonomy" id="44941"/>
    <lineage>
        <taxon>Eukaryota</taxon>
        <taxon>Fungi</taxon>
        <taxon>Fungi incertae sedis</taxon>
        <taxon>Mucoromycota</taxon>
        <taxon>Glomeromycotina</taxon>
        <taxon>Glomeromycetes</taxon>
        <taxon>Diversisporales</taxon>
        <taxon>Gigasporaceae</taxon>
        <taxon>Gigaspora</taxon>
    </lineage>
</organism>
<evidence type="ECO:0000313" key="1">
    <source>
        <dbReference type="EMBL" id="RIB27069.1"/>
    </source>
</evidence>
<name>A0A397W1B8_9GLOM</name>
<comment type="caution">
    <text evidence="1">The sequence shown here is derived from an EMBL/GenBank/DDBJ whole genome shotgun (WGS) entry which is preliminary data.</text>
</comment>
<dbReference type="AlphaFoldDB" id="A0A397W1B8"/>